<keyword evidence="3" id="KW-0328">Glycosyltransferase</keyword>
<evidence type="ECO:0000256" key="5">
    <source>
        <dbReference type="SAM" id="MobiDB-lite"/>
    </source>
</evidence>
<dbReference type="EMBL" id="VLNT01000009">
    <property type="protein sequence ID" value="TSD62373.1"/>
    <property type="molecule type" value="Genomic_DNA"/>
</dbReference>
<evidence type="ECO:0000259" key="6">
    <source>
        <dbReference type="Pfam" id="PF02709"/>
    </source>
</evidence>
<protein>
    <submittedName>
        <fullName evidence="7">Glycosyltransferase family 2 protein</fullName>
    </submittedName>
</protein>
<feature type="domain" description="Galactosyltransferase C-terminal" evidence="6">
    <location>
        <begin position="170"/>
        <end position="223"/>
    </location>
</feature>
<comment type="similarity">
    <text evidence="2">Belongs to the glycosyltransferase 2 family.</text>
</comment>
<evidence type="ECO:0000256" key="1">
    <source>
        <dbReference type="ARBA" id="ARBA00004776"/>
    </source>
</evidence>
<evidence type="ECO:0000256" key="3">
    <source>
        <dbReference type="ARBA" id="ARBA00022676"/>
    </source>
</evidence>
<gene>
    <name evidence="7" type="ORF">FNM00_12130</name>
</gene>
<evidence type="ECO:0000256" key="2">
    <source>
        <dbReference type="ARBA" id="ARBA00006739"/>
    </source>
</evidence>
<dbReference type="Gene3D" id="3.90.550.10">
    <property type="entry name" value="Spore Coat Polysaccharide Biosynthesis Protein SpsA, Chain A"/>
    <property type="match status" value="1"/>
</dbReference>
<evidence type="ECO:0000256" key="4">
    <source>
        <dbReference type="ARBA" id="ARBA00022679"/>
    </source>
</evidence>
<dbReference type="PANTHER" id="PTHR43179">
    <property type="entry name" value="RHAMNOSYLTRANSFERASE WBBL"/>
    <property type="match status" value="1"/>
</dbReference>
<dbReference type="InterPro" id="IPR027791">
    <property type="entry name" value="Galactosyl_T_C"/>
</dbReference>
<keyword evidence="4 7" id="KW-0808">Transferase</keyword>
<proteinExistence type="inferred from homology"/>
<feature type="region of interest" description="Disordered" evidence="5">
    <location>
        <begin position="277"/>
        <end position="302"/>
    </location>
</feature>
<dbReference type="GO" id="GO:0016757">
    <property type="term" value="F:glycosyltransferase activity"/>
    <property type="evidence" value="ECO:0007669"/>
    <property type="project" value="UniProtKB-KW"/>
</dbReference>
<dbReference type="RefSeq" id="WP_143913807.1">
    <property type="nucleotide sequence ID" value="NZ_VLNT01000009.1"/>
</dbReference>
<dbReference type="PANTHER" id="PTHR43179:SF12">
    <property type="entry name" value="GALACTOFURANOSYLTRANSFERASE GLFT2"/>
    <property type="match status" value="1"/>
</dbReference>
<accession>A0A554S7Q2</accession>
<evidence type="ECO:0000313" key="7">
    <source>
        <dbReference type="EMBL" id="TSD62373.1"/>
    </source>
</evidence>
<organism evidence="7 8">
    <name type="scientific">Aeromicrobium piscarium</name>
    <dbReference type="NCBI Taxonomy" id="2590901"/>
    <lineage>
        <taxon>Bacteria</taxon>
        <taxon>Bacillati</taxon>
        <taxon>Actinomycetota</taxon>
        <taxon>Actinomycetes</taxon>
        <taxon>Propionibacteriales</taxon>
        <taxon>Nocardioidaceae</taxon>
        <taxon>Aeromicrobium</taxon>
    </lineage>
</organism>
<dbReference type="SUPFAM" id="SSF53448">
    <property type="entry name" value="Nucleotide-diphospho-sugar transferases"/>
    <property type="match status" value="1"/>
</dbReference>
<feature type="compositionally biased region" description="Basic residues" evidence="5">
    <location>
        <begin position="293"/>
        <end position="302"/>
    </location>
</feature>
<dbReference type="OrthoDB" id="6653642at2"/>
<dbReference type="Pfam" id="PF02709">
    <property type="entry name" value="Glyco_transf_7C"/>
    <property type="match status" value="1"/>
</dbReference>
<name>A0A554S7Q2_9ACTN</name>
<reference evidence="7 8" key="1">
    <citation type="submission" date="2019-07" db="EMBL/GenBank/DDBJ databases">
        <authorList>
            <person name="Zhao L.H."/>
        </authorList>
    </citation>
    <scope>NUCLEOTIDE SEQUENCE [LARGE SCALE GENOMIC DNA]</scope>
    <source>
        <strain evidence="7 8">Co35</strain>
    </source>
</reference>
<comment type="pathway">
    <text evidence="1">Cell wall biogenesis; cell wall polysaccharide biosynthesis.</text>
</comment>
<dbReference type="AlphaFoldDB" id="A0A554S7Q2"/>
<dbReference type="Proteomes" id="UP000316988">
    <property type="component" value="Unassembled WGS sequence"/>
</dbReference>
<feature type="compositionally biased region" description="Low complexity" evidence="5">
    <location>
        <begin position="280"/>
        <end position="291"/>
    </location>
</feature>
<dbReference type="InterPro" id="IPR029044">
    <property type="entry name" value="Nucleotide-diphossugar_trans"/>
</dbReference>
<keyword evidence="8" id="KW-1185">Reference proteome</keyword>
<comment type="caution">
    <text evidence="7">The sequence shown here is derived from an EMBL/GenBank/DDBJ whole genome shotgun (WGS) entry which is preliminary data.</text>
</comment>
<evidence type="ECO:0000313" key="8">
    <source>
        <dbReference type="Proteomes" id="UP000316988"/>
    </source>
</evidence>
<sequence length="302" mass="33145">MTRTALITLAHGRHDHLRRQQEALGAGTMPVDSYRVVAMDDPSLTRWRPGTAPVPLVETVEADAAALPLATARNRGAASALRDGAELLIFLDVDCLPEDRLVEDYVRAARAPHGRDAVLSGPVAYLPPPPAGGYDPGRLAAMADPHPARPAPPRGAVVRDDDGHTLFWSLSFAVTAETWQRIGGFDERYRGYGAEDTDFGQRARAASVPMAWVGGARAYHQYHPTSDPPVQHLQDILRNARQFHRTWGWWPMRGWLDAFVERGLLERTEDGAYRRTVDQSAGSVAKSMSSSTRPRKAGSRSV</sequence>
<dbReference type="CDD" id="cd00761">
    <property type="entry name" value="Glyco_tranf_GTA_type"/>
    <property type="match status" value="1"/>
</dbReference>